<organism evidence="2 3">
    <name type="scientific">Cellulomonas algicola</name>
    <dbReference type="NCBI Taxonomy" id="2071633"/>
    <lineage>
        <taxon>Bacteria</taxon>
        <taxon>Bacillati</taxon>
        <taxon>Actinomycetota</taxon>
        <taxon>Actinomycetes</taxon>
        <taxon>Micrococcales</taxon>
        <taxon>Cellulomonadaceae</taxon>
        <taxon>Cellulomonas</taxon>
    </lineage>
</organism>
<dbReference type="AlphaFoldDB" id="A0A401UWB4"/>
<dbReference type="Proteomes" id="UP000288246">
    <property type="component" value="Unassembled WGS sequence"/>
</dbReference>
<reference evidence="2 3" key="1">
    <citation type="submission" date="2018-11" db="EMBL/GenBank/DDBJ databases">
        <title>Draft genome sequence of Cellulomonas takizawaensis strain TKZ-21.</title>
        <authorList>
            <person name="Yamamura H."/>
            <person name="Hayashi T."/>
            <person name="Hamada M."/>
            <person name="Serisawa Y."/>
            <person name="Matsuyama K."/>
            <person name="Nakagawa Y."/>
            <person name="Otoguro M."/>
            <person name="Yanagida F."/>
            <person name="Hayakawa M."/>
        </authorList>
    </citation>
    <scope>NUCLEOTIDE SEQUENCE [LARGE SCALE GENOMIC DNA]</scope>
    <source>
        <strain evidence="2 3">TKZ-21</strain>
    </source>
</reference>
<protein>
    <submittedName>
        <fullName evidence="2">Uncharacterized protein</fullName>
    </submittedName>
</protein>
<gene>
    <name evidence="2" type="ORF">CTKZ_04360</name>
</gene>
<sequence length="63" mass="6625">MLTPGGHRCRSGGADLRGAVRADPSSGAADVDRDTADPVEASAFRLADGRDRMDDVHLTSDRT</sequence>
<name>A0A401UWB4_9CELL</name>
<dbReference type="EMBL" id="BHYL01000034">
    <property type="protein sequence ID" value="GCD18874.1"/>
    <property type="molecule type" value="Genomic_DNA"/>
</dbReference>
<keyword evidence="3" id="KW-1185">Reference proteome</keyword>
<evidence type="ECO:0000256" key="1">
    <source>
        <dbReference type="SAM" id="MobiDB-lite"/>
    </source>
</evidence>
<feature type="region of interest" description="Disordered" evidence="1">
    <location>
        <begin position="1"/>
        <end position="42"/>
    </location>
</feature>
<evidence type="ECO:0000313" key="2">
    <source>
        <dbReference type="EMBL" id="GCD18874.1"/>
    </source>
</evidence>
<accession>A0A401UWB4</accession>
<comment type="caution">
    <text evidence="2">The sequence shown here is derived from an EMBL/GenBank/DDBJ whole genome shotgun (WGS) entry which is preliminary data.</text>
</comment>
<proteinExistence type="predicted"/>
<evidence type="ECO:0000313" key="3">
    <source>
        <dbReference type="Proteomes" id="UP000288246"/>
    </source>
</evidence>